<name>A0A318KBT3_9NOCA</name>
<dbReference type="Pfam" id="PF13556">
    <property type="entry name" value="HTH_30"/>
    <property type="match status" value="1"/>
</dbReference>
<comment type="caution">
    <text evidence="3">The sequence shown here is derived from an EMBL/GenBank/DDBJ whole genome shotgun (WGS) entry which is preliminary data.</text>
</comment>
<feature type="domain" description="GAF" evidence="2">
    <location>
        <begin position="81"/>
        <end position="232"/>
    </location>
</feature>
<dbReference type="InterPro" id="IPR041522">
    <property type="entry name" value="CdaR_GGDEF"/>
</dbReference>
<dbReference type="InterPro" id="IPR051448">
    <property type="entry name" value="CdaR-like_regulators"/>
</dbReference>
<dbReference type="Gene3D" id="3.30.450.40">
    <property type="match status" value="1"/>
</dbReference>
<dbReference type="EMBL" id="QJKF01000001">
    <property type="protein sequence ID" value="PXX71576.1"/>
    <property type="molecule type" value="Genomic_DNA"/>
</dbReference>
<dbReference type="InterPro" id="IPR029016">
    <property type="entry name" value="GAF-like_dom_sf"/>
</dbReference>
<accession>A0A318KBT3</accession>
<dbReference type="PANTHER" id="PTHR33744:SF1">
    <property type="entry name" value="DNA-BINDING TRANSCRIPTIONAL ACTIVATOR ADER"/>
    <property type="match status" value="1"/>
</dbReference>
<dbReference type="OrthoDB" id="8026818at2"/>
<dbReference type="SUPFAM" id="SSF55781">
    <property type="entry name" value="GAF domain-like"/>
    <property type="match status" value="1"/>
</dbReference>
<keyword evidence="4" id="KW-1185">Reference proteome</keyword>
<dbReference type="InterPro" id="IPR025736">
    <property type="entry name" value="PucR_C-HTH_dom"/>
</dbReference>
<dbReference type="Pfam" id="PF17853">
    <property type="entry name" value="GGDEF_2"/>
    <property type="match status" value="1"/>
</dbReference>
<dbReference type="RefSeq" id="WP_110293358.1">
    <property type="nucleotide sequence ID" value="NZ_QJKF01000001.1"/>
</dbReference>
<dbReference type="Proteomes" id="UP000247569">
    <property type="component" value="Unassembled WGS sequence"/>
</dbReference>
<evidence type="ECO:0000256" key="1">
    <source>
        <dbReference type="ARBA" id="ARBA00006754"/>
    </source>
</evidence>
<dbReference type="Gene3D" id="1.10.10.2840">
    <property type="entry name" value="PucR C-terminal helix-turn-helix domain"/>
    <property type="match status" value="1"/>
</dbReference>
<gene>
    <name evidence="3" type="ORF">DFR70_1011010</name>
</gene>
<evidence type="ECO:0000259" key="2">
    <source>
        <dbReference type="SMART" id="SM00065"/>
    </source>
</evidence>
<dbReference type="AlphaFoldDB" id="A0A318KBT3"/>
<dbReference type="InterPro" id="IPR042070">
    <property type="entry name" value="PucR_C-HTH_sf"/>
</dbReference>
<organism evidence="3 4">
    <name type="scientific">Nocardia tenerifensis</name>
    <dbReference type="NCBI Taxonomy" id="228006"/>
    <lineage>
        <taxon>Bacteria</taxon>
        <taxon>Bacillati</taxon>
        <taxon>Actinomycetota</taxon>
        <taxon>Actinomycetes</taxon>
        <taxon>Mycobacteriales</taxon>
        <taxon>Nocardiaceae</taxon>
        <taxon>Nocardia</taxon>
    </lineage>
</organism>
<dbReference type="InterPro" id="IPR003018">
    <property type="entry name" value="GAF"/>
</dbReference>
<dbReference type="SMART" id="SM00065">
    <property type="entry name" value="GAF"/>
    <property type="match status" value="1"/>
</dbReference>
<evidence type="ECO:0000313" key="4">
    <source>
        <dbReference type="Proteomes" id="UP000247569"/>
    </source>
</evidence>
<proteinExistence type="inferred from homology"/>
<evidence type="ECO:0000313" key="3">
    <source>
        <dbReference type="EMBL" id="PXX71576.1"/>
    </source>
</evidence>
<dbReference type="Pfam" id="PF01590">
    <property type="entry name" value="GAF"/>
    <property type="match status" value="1"/>
</dbReference>
<dbReference type="PANTHER" id="PTHR33744">
    <property type="entry name" value="CARBOHYDRATE DIACID REGULATOR"/>
    <property type="match status" value="1"/>
</dbReference>
<sequence>MTVIQGRSILDLLLEDADISAYDSALERARQANAPTERLAELEHERTVAMRLREKLVNHRRNEAELQLLNDTANDLASLRDHDAILQAIADRARRLLGCDLAYISLSDRTRGDCYIKAASGNISGLLNELRLPRGAGVGGKVARTGEPYSVASYFNDPTIERTPDIDETVVAERIESLLGVPVKLKQEIIGVLLAAHRGQRPFSSRDIGALVMLAAHAAVAIDNSRLLTATQAAVEDLRIANATIRTHVAELERTADVHERLTKLVIEGASVDAVIEATAAAVAGEVVLLHGDSEVPAPAGTGDEIAELARHAHTRGHSVVEGRLCAVPLITESESLGTLVLLGSSAVEDPDRRILERAALVAALVLVTRRRMAEAEARVRGELLADLLNSQTHDHDLLRRRAALLEVDLDSCHVVVVADLEGEPREQLFAAIAALARRRRGLATIRRRSAVLLLPGTDPSAIARDAARELSRVSRGRVTAGGAVAAGPAAVASAFEEAARCTRAMIALGRIGETGVARDLGFVGTLFSGDPDISGFIRSVLGPILDYDRERRAGLLRTLDVFCATGQNSTKAAALLHLHVNTVTQRLTRVAQLLGDAWREPEQLLEIQVALRLLKAKDC</sequence>
<comment type="similarity">
    <text evidence="1">Belongs to the CdaR family.</text>
</comment>
<protein>
    <submittedName>
        <fullName evidence="3">Sugar diacid utilization regulator</fullName>
    </submittedName>
</protein>
<reference evidence="3 4" key="1">
    <citation type="submission" date="2018-05" db="EMBL/GenBank/DDBJ databases">
        <title>Genomic Encyclopedia of Type Strains, Phase IV (KMG-IV): sequencing the most valuable type-strain genomes for metagenomic binning, comparative biology and taxonomic classification.</title>
        <authorList>
            <person name="Goeker M."/>
        </authorList>
    </citation>
    <scope>NUCLEOTIDE SEQUENCE [LARGE SCALE GENOMIC DNA]</scope>
    <source>
        <strain evidence="3 4">DSM 44704</strain>
    </source>
</reference>